<evidence type="ECO:0000256" key="1">
    <source>
        <dbReference type="SAM" id="MobiDB-lite"/>
    </source>
</evidence>
<dbReference type="HOGENOM" id="CLU_1780114_0_0_1"/>
<evidence type="ECO:0000313" key="2">
    <source>
        <dbReference type="EnsemblPlants" id="LPERR01G10050.1"/>
    </source>
</evidence>
<dbReference type="Gramene" id="LPERR01G10050.1">
    <property type="protein sequence ID" value="LPERR01G10050.1"/>
    <property type="gene ID" value="LPERR01G10050"/>
</dbReference>
<name>A0A0D9UZG1_9ORYZ</name>
<dbReference type="Proteomes" id="UP000032180">
    <property type="component" value="Chromosome 1"/>
</dbReference>
<dbReference type="EnsemblPlants" id="LPERR01G10050.1">
    <property type="protein sequence ID" value="LPERR01G10050.1"/>
    <property type="gene ID" value="LPERR01G10050"/>
</dbReference>
<keyword evidence="3" id="KW-1185">Reference proteome</keyword>
<organism evidence="2 3">
    <name type="scientific">Leersia perrieri</name>
    <dbReference type="NCBI Taxonomy" id="77586"/>
    <lineage>
        <taxon>Eukaryota</taxon>
        <taxon>Viridiplantae</taxon>
        <taxon>Streptophyta</taxon>
        <taxon>Embryophyta</taxon>
        <taxon>Tracheophyta</taxon>
        <taxon>Spermatophyta</taxon>
        <taxon>Magnoliopsida</taxon>
        <taxon>Liliopsida</taxon>
        <taxon>Poales</taxon>
        <taxon>Poaceae</taxon>
        <taxon>BOP clade</taxon>
        <taxon>Oryzoideae</taxon>
        <taxon>Oryzeae</taxon>
        <taxon>Oryzinae</taxon>
        <taxon>Leersia</taxon>
    </lineage>
</organism>
<reference evidence="3" key="2">
    <citation type="submission" date="2013-12" db="EMBL/GenBank/DDBJ databases">
        <authorList>
            <person name="Yu Y."/>
            <person name="Lee S."/>
            <person name="de Baynast K."/>
            <person name="Wissotski M."/>
            <person name="Liu L."/>
            <person name="Talag J."/>
            <person name="Goicoechea J."/>
            <person name="Angelova A."/>
            <person name="Jetty R."/>
            <person name="Kudrna D."/>
            <person name="Golser W."/>
            <person name="Rivera L."/>
            <person name="Zhang J."/>
            <person name="Wing R."/>
        </authorList>
    </citation>
    <scope>NUCLEOTIDE SEQUENCE</scope>
</reference>
<reference evidence="2" key="3">
    <citation type="submission" date="2015-04" db="UniProtKB">
        <authorList>
            <consortium name="EnsemblPlants"/>
        </authorList>
    </citation>
    <scope>IDENTIFICATION</scope>
</reference>
<accession>A0A0D9UZG1</accession>
<evidence type="ECO:0000313" key="3">
    <source>
        <dbReference type="Proteomes" id="UP000032180"/>
    </source>
</evidence>
<reference evidence="2 3" key="1">
    <citation type="submission" date="2012-08" db="EMBL/GenBank/DDBJ databases">
        <title>Oryza genome evolution.</title>
        <authorList>
            <person name="Wing R.A."/>
        </authorList>
    </citation>
    <scope>NUCLEOTIDE SEQUENCE</scope>
</reference>
<dbReference type="AlphaFoldDB" id="A0A0D9UZG1"/>
<proteinExistence type="predicted"/>
<protein>
    <submittedName>
        <fullName evidence="2">Uncharacterized protein</fullName>
    </submittedName>
</protein>
<sequence>MATRHGSAIRALVGKCVRRHASVIADTWRGHGRGLREVGRAEIACCGSGVGGHRSSAKKLHHHHVKLVISPSPPPQQQYECWSGRRGALPQPHPHPVQITLPRAQAPVQEGALQPDAAPSSGWRHFSRLHAYLAGGPPPGIRPSRR</sequence>
<feature type="region of interest" description="Disordered" evidence="1">
    <location>
        <begin position="70"/>
        <end position="121"/>
    </location>
</feature>